<protein>
    <recommendedName>
        <fullName evidence="2">F-box domain-containing protein</fullName>
    </recommendedName>
</protein>
<evidence type="ECO:0000313" key="3">
    <source>
        <dbReference type="EMBL" id="THH07082.1"/>
    </source>
</evidence>
<accession>A0A4S4L6F5</accession>
<gene>
    <name evidence="3" type="ORF">EW145_g3631</name>
</gene>
<feature type="region of interest" description="Disordered" evidence="1">
    <location>
        <begin position="1"/>
        <end position="30"/>
    </location>
</feature>
<dbReference type="PROSITE" id="PS50181">
    <property type="entry name" value="FBOX"/>
    <property type="match status" value="1"/>
</dbReference>
<dbReference type="AlphaFoldDB" id="A0A4S4L6F5"/>
<comment type="caution">
    <text evidence="3">The sequence shown here is derived from an EMBL/GenBank/DDBJ whole genome shotgun (WGS) entry which is preliminary data.</text>
</comment>
<organism evidence="3 4">
    <name type="scientific">Phellinidium pouzarii</name>
    <dbReference type="NCBI Taxonomy" id="167371"/>
    <lineage>
        <taxon>Eukaryota</taxon>
        <taxon>Fungi</taxon>
        <taxon>Dikarya</taxon>
        <taxon>Basidiomycota</taxon>
        <taxon>Agaricomycotina</taxon>
        <taxon>Agaricomycetes</taxon>
        <taxon>Hymenochaetales</taxon>
        <taxon>Hymenochaetaceae</taxon>
        <taxon>Phellinidium</taxon>
    </lineage>
</organism>
<dbReference type="OrthoDB" id="2322499at2759"/>
<evidence type="ECO:0000259" key="2">
    <source>
        <dbReference type="PROSITE" id="PS50181"/>
    </source>
</evidence>
<dbReference type="EMBL" id="SGPK01000160">
    <property type="protein sequence ID" value="THH07082.1"/>
    <property type="molecule type" value="Genomic_DNA"/>
</dbReference>
<sequence length="529" mass="60181">MENQTKRRCATSAMATTTTKDSTNTGCKRPRKGRLESIMEMPVDVFSDIAKNLAPDDLLRLARSSKALRDVLMSRNSTGIWKAAEEGIGLPDCPSDLSSPQYASLLFDTFCMDCEASGSRVRHSDYTLSVFRCPYTEDYYQATPGVKLHQLVPCSIIRRHCTSDLNSIDESSIKHEMCAFYKKEVDATVEKYLALGPECERQQAFLSENRDRILRNAPLAVKIERMIQTVAARRANLFELLREFVYLKIEPPADCCLFPSAFFNLSTIDDLLNRDGFDEAISPEILKTVKEVFFRQNEKLKYLKKKARIDPPDNICLDMRPRNDSIVITHMPSTLLIGSPNSGGPYFGTLTLPPRRVVGLNLCALQQILIATLRGRQFVLSNSDTPYRHLLESRFICYRCEDHERVIMSWEDLVVHFLLKNRIFKESQGFVRTSDINQHDIDFNRTLAVYVPPNSQKRRAESSITPRNIMRPIFVSPGIFICRCAFCEKVPIGFFILEVENYIQLPGLIARDYAIPMRFGDILVSPGPG</sequence>
<evidence type="ECO:0000313" key="4">
    <source>
        <dbReference type="Proteomes" id="UP000308199"/>
    </source>
</evidence>
<name>A0A4S4L6F5_9AGAM</name>
<proteinExistence type="predicted"/>
<feature type="domain" description="F-box" evidence="2">
    <location>
        <begin position="35"/>
        <end position="84"/>
    </location>
</feature>
<evidence type="ECO:0000256" key="1">
    <source>
        <dbReference type="SAM" id="MobiDB-lite"/>
    </source>
</evidence>
<reference evidence="3 4" key="1">
    <citation type="submission" date="2019-02" db="EMBL/GenBank/DDBJ databases">
        <title>Genome sequencing of the rare red list fungi Phellinidium pouzarii.</title>
        <authorList>
            <person name="Buettner E."/>
            <person name="Kellner H."/>
        </authorList>
    </citation>
    <scope>NUCLEOTIDE SEQUENCE [LARGE SCALE GENOMIC DNA]</scope>
    <source>
        <strain evidence="3 4">DSM 108285</strain>
    </source>
</reference>
<feature type="compositionally biased region" description="Polar residues" evidence="1">
    <location>
        <begin position="13"/>
        <end position="26"/>
    </location>
</feature>
<dbReference type="Proteomes" id="UP000308199">
    <property type="component" value="Unassembled WGS sequence"/>
</dbReference>
<keyword evidence="4" id="KW-1185">Reference proteome</keyword>
<dbReference type="InterPro" id="IPR001810">
    <property type="entry name" value="F-box_dom"/>
</dbReference>